<evidence type="ECO:0000259" key="4">
    <source>
        <dbReference type="PROSITE" id="PS51332"/>
    </source>
</evidence>
<name>A0A7J3I917_9CREN</name>
<evidence type="ECO:0000256" key="1">
    <source>
        <dbReference type="ARBA" id="ARBA00010854"/>
    </source>
</evidence>
<feature type="domain" description="B12-binding N-terminal" evidence="5">
    <location>
        <begin position="1"/>
        <end position="87"/>
    </location>
</feature>
<evidence type="ECO:0000313" key="7">
    <source>
        <dbReference type="EMBL" id="HGQ18858.1"/>
    </source>
</evidence>
<dbReference type="InterPro" id="IPR003759">
    <property type="entry name" value="Cbl-bd_cap"/>
</dbReference>
<dbReference type="PROSITE" id="PS51332">
    <property type="entry name" value="B12_BINDING"/>
    <property type="match status" value="1"/>
</dbReference>
<evidence type="ECO:0000256" key="2">
    <source>
        <dbReference type="ARBA" id="ARBA00022723"/>
    </source>
</evidence>
<feature type="domain" description="B12-binding" evidence="4">
    <location>
        <begin position="89"/>
        <end position="215"/>
    </location>
</feature>
<evidence type="ECO:0000259" key="5">
    <source>
        <dbReference type="PROSITE" id="PS51337"/>
    </source>
</evidence>
<dbReference type="GO" id="GO:0005829">
    <property type="term" value="C:cytosol"/>
    <property type="evidence" value="ECO:0007669"/>
    <property type="project" value="TreeGrafter"/>
</dbReference>
<dbReference type="PROSITE" id="PS51337">
    <property type="entry name" value="B12_BINDING_NTER"/>
    <property type="match status" value="1"/>
</dbReference>
<comment type="caution">
    <text evidence="6">The sequence shown here is derived from an EMBL/GenBank/DDBJ whole genome shotgun (WGS) entry which is preliminary data.</text>
</comment>
<accession>A0A7J3I917</accession>
<dbReference type="EMBL" id="DTAI01000181">
    <property type="protein sequence ID" value="HGN37107.1"/>
    <property type="molecule type" value="Genomic_DNA"/>
</dbReference>
<keyword evidence="2" id="KW-0479">Metal-binding</keyword>
<dbReference type="GO" id="GO:0008705">
    <property type="term" value="F:methionine synthase activity"/>
    <property type="evidence" value="ECO:0007669"/>
    <property type="project" value="TreeGrafter"/>
</dbReference>
<dbReference type="PANTHER" id="PTHR45833">
    <property type="entry name" value="METHIONINE SYNTHASE"/>
    <property type="match status" value="1"/>
</dbReference>
<dbReference type="EMBL" id="DTBZ01000148">
    <property type="protein sequence ID" value="HGQ18858.1"/>
    <property type="molecule type" value="Genomic_DNA"/>
</dbReference>
<reference evidence="6" key="1">
    <citation type="journal article" date="2020" name="mSystems">
        <title>Genome- and Community-Level Interaction Insights into Carbon Utilization and Element Cycling Functions of Hydrothermarchaeota in Hydrothermal Sediment.</title>
        <authorList>
            <person name="Zhou Z."/>
            <person name="Liu Y."/>
            <person name="Xu W."/>
            <person name="Pan J."/>
            <person name="Luo Z.H."/>
            <person name="Li M."/>
        </authorList>
    </citation>
    <scope>NUCLEOTIDE SEQUENCE [LARGE SCALE GENOMIC DNA]</scope>
    <source>
        <strain evidence="6">SpSt-618</strain>
        <strain evidence="7">SpSt-657</strain>
    </source>
</reference>
<dbReference type="Pfam" id="PF02310">
    <property type="entry name" value="B12-binding"/>
    <property type="match status" value="1"/>
</dbReference>
<dbReference type="SUPFAM" id="SSF52242">
    <property type="entry name" value="Cobalamin (vitamin B12)-binding domain"/>
    <property type="match status" value="1"/>
</dbReference>
<dbReference type="SMART" id="SM01018">
    <property type="entry name" value="B12-binding_2"/>
    <property type="match status" value="1"/>
</dbReference>
<sequence>MYMSEEFVNAIIELNEARALELARRRLEAGEDPMKILDDLRRAAEVIGSKFEAGEYFIADLVMAGEILKAVSDIAREKLRSLGRSREVVGRLLIGTVEGDIHDIGKNIVVTMAEAAGFEVIDLGVDVPPQKFVEAIKQYSPDIVGMSGLLTLAIESMKKTVDAIKEAGLREKVKIIIGGGRVDQYACQYIEADAWTNDAAHGVKTMLKWIEEKKR</sequence>
<dbReference type="InterPro" id="IPR036724">
    <property type="entry name" value="Cobalamin-bd_sf"/>
</dbReference>
<dbReference type="InterPro" id="IPR006158">
    <property type="entry name" value="Cobalamin-bd"/>
</dbReference>
<dbReference type="GO" id="GO:0046653">
    <property type="term" value="P:tetrahydrofolate metabolic process"/>
    <property type="evidence" value="ECO:0007669"/>
    <property type="project" value="TreeGrafter"/>
</dbReference>
<dbReference type="InterPro" id="IPR050554">
    <property type="entry name" value="Met_Synthase/Corrinoid"/>
</dbReference>
<dbReference type="GO" id="GO:0046872">
    <property type="term" value="F:metal ion binding"/>
    <property type="evidence" value="ECO:0007669"/>
    <property type="project" value="UniProtKB-KW"/>
</dbReference>
<comment type="similarity">
    <text evidence="1">Belongs to the methylamine corrinoid protein family.</text>
</comment>
<evidence type="ECO:0000256" key="3">
    <source>
        <dbReference type="ARBA" id="ARBA00023285"/>
    </source>
</evidence>
<dbReference type="GO" id="GO:0050667">
    <property type="term" value="P:homocysteine metabolic process"/>
    <property type="evidence" value="ECO:0007669"/>
    <property type="project" value="TreeGrafter"/>
</dbReference>
<dbReference type="Gene3D" id="3.40.50.280">
    <property type="entry name" value="Cobalamin-binding domain"/>
    <property type="match status" value="1"/>
</dbReference>
<dbReference type="Pfam" id="PF02607">
    <property type="entry name" value="B12-binding_2"/>
    <property type="match status" value="1"/>
</dbReference>
<dbReference type="AlphaFoldDB" id="A0A7J3I917"/>
<gene>
    <name evidence="6" type="ORF">ENT87_06135</name>
    <name evidence="7" type="ORF">ENU30_07810</name>
</gene>
<evidence type="ECO:0000313" key="6">
    <source>
        <dbReference type="EMBL" id="HGN37107.1"/>
    </source>
</evidence>
<dbReference type="FunFam" id="3.40.50.280:FF:000003">
    <property type="entry name" value="Dimethylamine methyltransferase corrinoid protein"/>
    <property type="match status" value="1"/>
</dbReference>
<dbReference type="PANTHER" id="PTHR45833:SF1">
    <property type="entry name" value="METHIONINE SYNTHASE"/>
    <property type="match status" value="1"/>
</dbReference>
<dbReference type="SUPFAM" id="SSF47644">
    <property type="entry name" value="Methionine synthase domain"/>
    <property type="match status" value="1"/>
</dbReference>
<dbReference type="InterPro" id="IPR036594">
    <property type="entry name" value="Meth_synthase_dom"/>
</dbReference>
<proteinExistence type="inferred from homology"/>
<keyword evidence="3" id="KW-0170">Cobalt</keyword>
<dbReference type="Gene3D" id="1.10.1240.10">
    <property type="entry name" value="Methionine synthase domain"/>
    <property type="match status" value="1"/>
</dbReference>
<dbReference type="GO" id="GO:0031419">
    <property type="term" value="F:cobalamin binding"/>
    <property type="evidence" value="ECO:0007669"/>
    <property type="project" value="InterPro"/>
</dbReference>
<protein>
    <submittedName>
        <fullName evidence="6">Cobalamin-binding protein</fullName>
    </submittedName>
</protein>
<organism evidence="6">
    <name type="scientific">Ignisphaera aggregans</name>
    <dbReference type="NCBI Taxonomy" id="334771"/>
    <lineage>
        <taxon>Archaea</taxon>
        <taxon>Thermoproteota</taxon>
        <taxon>Thermoprotei</taxon>
        <taxon>Desulfurococcales</taxon>
        <taxon>Desulfurococcaceae</taxon>
        <taxon>Ignisphaera</taxon>
    </lineage>
</organism>